<keyword evidence="8" id="KW-1185">Reference proteome</keyword>
<evidence type="ECO:0000256" key="3">
    <source>
        <dbReference type="ARBA" id="ARBA00006172"/>
    </source>
</evidence>
<protein>
    <recommendedName>
        <fullName evidence="4">Protein LOT5</fullName>
    </recommendedName>
</protein>
<dbReference type="PANTHER" id="PTHR21399">
    <property type="entry name" value="CHLORIDE CONDUCTANCE REGULATORY PROTEIN ICLN"/>
    <property type="match status" value="1"/>
</dbReference>
<sequence length="302" mass="34259">MVGEKQFCQLILTKPTIENITTVGQYELTQPRLKGVDLLHQSEIPILFGGGRDFLLGELGSVTEAVNALNAGLSPNPQSLILSDLFVLNSCVLIWFKEWERSLQIPYRNIVYHAVHKTDDSSQVDGHRLELLITVERDPIINELFPIPNRSIGQMHRLQADENVISTVELVLRPKYANFDRHYNEEVEDLFTFKEFGLNRGDTMVKNSYNAILTCMDFYPDEESLAEQQQQQQMQMYTQSQAQAQAQAQAQVQTQNVYVNSGVADDLDDDSTMDIYAQDGYDASMALQFYADQPVAGAKRRL</sequence>
<dbReference type="InterPro" id="IPR039924">
    <property type="entry name" value="ICln/Lot5/Saf5"/>
</dbReference>
<reference evidence="7 8" key="2">
    <citation type="submission" date="2019-11" db="EMBL/GenBank/DDBJ databases">
        <authorList>
            <person name="Lu H."/>
        </authorList>
    </citation>
    <scope>NUCLEOTIDE SEQUENCE [LARGE SCALE GENOMIC DNA]</scope>
    <source>
        <strain evidence="7 8">FIM1</strain>
    </source>
</reference>
<organism evidence="7 8">
    <name type="scientific">Kluyveromyces marxianus</name>
    <name type="common">Yeast</name>
    <name type="synonym">Candida kefyr</name>
    <dbReference type="NCBI Taxonomy" id="4911"/>
    <lineage>
        <taxon>Eukaryota</taxon>
        <taxon>Fungi</taxon>
        <taxon>Dikarya</taxon>
        <taxon>Ascomycota</taxon>
        <taxon>Saccharomycotina</taxon>
        <taxon>Saccharomycetes</taxon>
        <taxon>Saccharomycetales</taxon>
        <taxon>Saccharomycetaceae</taxon>
        <taxon>Kluyveromyces</taxon>
    </lineage>
</organism>
<dbReference type="InterPro" id="IPR011993">
    <property type="entry name" value="PH-like_dom_sf"/>
</dbReference>
<evidence type="ECO:0000256" key="6">
    <source>
        <dbReference type="ARBA" id="ARBA00023242"/>
    </source>
</evidence>
<dbReference type="Gene3D" id="2.30.29.30">
    <property type="entry name" value="Pleckstrin-homology domain (PH domain)/Phosphotyrosine-binding domain (PTB)"/>
    <property type="match status" value="1"/>
</dbReference>
<proteinExistence type="inferred from homology"/>
<keyword evidence="5" id="KW-0963">Cytoplasm</keyword>
<evidence type="ECO:0000256" key="5">
    <source>
        <dbReference type="ARBA" id="ARBA00022490"/>
    </source>
</evidence>
<keyword evidence="6" id="KW-0539">Nucleus</keyword>
<gene>
    <name evidence="7" type="primary">LOT5</name>
    <name evidence="7" type="ORF">FIM1_2986</name>
</gene>
<dbReference type="Proteomes" id="UP000422736">
    <property type="component" value="Chromosome 4"/>
</dbReference>
<comment type="subcellular location">
    <subcellularLocation>
        <location evidence="2">Cytoplasm</location>
    </subcellularLocation>
    <subcellularLocation>
        <location evidence="1">Nucleus</location>
    </subcellularLocation>
</comment>
<dbReference type="PANTHER" id="PTHR21399:SF0">
    <property type="entry name" value="METHYLOSOME SUBUNIT PICLN"/>
    <property type="match status" value="1"/>
</dbReference>
<dbReference type="Pfam" id="PF03517">
    <property type="entry name" value="Voldacs"/>
    <property type="match status" value="1"/>
</dbReference>
<evidence type="ECO:0000313" key="8">
    <source>
        <dbReference type="Proteomes" id="UP000422736"/>
    </source>
</evidence>
<reference evidence="7 8" key="1">
    <citation type="submission" date="2016-03" db="EMBL/GenBank/DDBJ databases">
        <title>How can Kluyveromyces marxianus grow so fast - potential evolutionary course in Saccharomyces Complex revealed by comparative genomics.</title>
        <authorList>
            <person name="Mo W."/>
            <person name="Lu W."/>
            <person name="Yang X."/>
            <person name="Qi J."/>
            <person name="Lv H."/>
        </authorList>
    </citation>
    <scope>NUCLEOTIDE SEQUENCE [LARGE SCALE GENOMIC DNA]</scope>
    <source>
        <strain evidence="7 8">FIM1</strain>
    </source>
</reference>
<evidence type="ECO:0000256" key="1">
    <source>
        <dbReference type="ARBA" id="ARBA00004123"/>
    </source>
</evidence>
<evidence type="ECO:0000256" key="2">
    <source>
        <dbReference type="ARBA" id="ARBA00004496"/>
    </source>
</evidence>
<comment type="similarity">
    <text evidence="3">Belongs to the LOT5 family.</text>
</comment>
<evidence type="ECO:0000256" key="4">
    <source>
        <dbReference type="ARBA" id="ARBA00015935"/>
    </source>
</evidence>
<accession>A0ABX6EWT3</accession>
<name>A0ABX6EWT3_KLUMA</name>
<evidence type="ECO:0000313" key="7">
    <source>
        <dbReference type="EMBL" id="QGN16281.1"/>
    </source>
</evidence>
<dbReference type="EMBL" id="CP015057">
    <property type="protein sequence ID" value="QGN16281.1"/>
    <property type="molecule type" value="Genomic_DNA"/>
</dbReference>